<name>A0AAP0BKZ8_9ASPA</name>
<protein>
    <submittedName>
        <fullName evidence="1">Uncharacterized protein</fullName>
    </submittedName>
</protein>
<evidence type="ECO:0000313" key="1">
    <source>
        <dbReference type="EMBL" id="KAK8942353.1"/>
    </source>
</evidence>
<keyword evidence="2" id="KW-1185">Reference proteome</keyword>
<dbReference type="AlphaFoldDB" id="A0AAP0BKZ8"/>
<comment type="caution">
    <text evidence="1">The sequence shown here is derived from an EMBL/GenBank/DDBJ whole genome shotgun (WGS) entry which is preliminary data.</text>
</comment>
<proteinExistence type="predicted"/>
<dbReference type="Proteomes" id="UP001418222">
    <property type="component" value="Unassembled WGS sequence"/>
</dbReference>
<accession>A0AAP0BKZ8</accession>
<dbReference type="InterPro" id="IPR016159">
    <property type="entry name" value="Cullin_repeat-like_dom_sf"/>
</dbReference>
<organism evidence="1 2">
    <name type="scientific">Platanthera zijinensis</name>
    <dbReference type="NCBI Taxonomy" id="2320716"/>
    <lineage>
        <taxon>Eukaryota</taxon>
        <taxon>Viridiplantae</taxon>
        <taxon>Streptophyta</taxon>
        <taxon>Embryophyta</taxon>
        <taxon>Tracheophyta</taxon>
        <taxon>Spermatophyta</taxon>
        <taxon>Magnoliopsida</taxon>
        <taxon>Liliopsida</taxon>
        <taxon>Asparagales</taxon>
        <taxon>Orchidaceae</taxon>
        <taxon>Orchidoideae</taxon>
        <taxon>Orchideae</taxon>
        <taxon>Orchidinae</taxon>
        <taxon>Platanthera</taxon>
    </lineage>
</organism>
<gene>
    <name evidence="1" type="ORF">KSP39_PZI009614</name>
</gene>
<sequence>MDYYENDFEETMLKDIAAYFSSKASYWLVTDSFPVYMLKIREHLQERYGIHSLLCESVADEMFKDDFHAFLHKRKHGALEGGVGYVVCSLQRKLIFSQQTLILPKQLVRYPTHKMVSDGAIRASMICVQGEVGRGNALQLA</sequence>
<dbReference type="EMBL" id="JBBWWQ010000007">
    <property type="protein sequence ID" value="KAK8942353.1"/>
    <property type="molecule type" value="Genomic_DNA"/>
</dbReference>
<evidence type="ECO:0000313" key="2">
    <source>
        <dbReference type="Proteomes" id="UP001418222"/>
    </source>
</evidence>
<reference evidence="1 2" key="1">
    <citation type="journal article" date="2022" name="Nat. Plants">
        <title>Genomes of leafy and leafless Platanthera orchids illuminate the evolution of mycoheterotrophy.</title>
        <authorList>
            <person name="Li M.H."/>
            <person name="Liu K.W."/>
            <person name="Li Z."/>
            <person name="Lu H.C."/>
            <person name="Ye Q.L."/>
            <person name="Zhang D."/>
            <person name="Wang J.Y."/>
            <person name="Li Y.F."/>
            <person name="Zhong Z.M."/>
            <person name="Liu X."/>
            <person name="Yu X."/>
            <person name="Liu D.K."/>
            <person name="Tu X.D."/>
            <person name="Liu B."/>
            <person name="Hao Y."/>
            <person name="Liao X.Y."/>
            <person name="Jiang Y.T."/>
            <person name="Sun W.H."/>
            <person name="Chen J."/>
            <person name="Chen Y.Q."/>
            <person name="Ai Y."/>
            <person name="Zhai J.W."/>
            <person name="Wu S.S."/>
            <person name="Zhou Z."/>
            <person name="Hsiao Y.Y."/>
            <person name="Wu W.L."/>
            <person name="Chen Y.Y."/>
            <person name="Lin Y.F."/>
            <person name="Hsu J.L."/>
            <person name="Li C.Y."/>
            <person name="Wang Z.W."/>
            <person name="Zhao X."/>
            <person name="Zhong W.Y."/>
            <person name="Ma X.K."/>
            <person name="Ma L."/>
            <person name="Huang J."/>
            <person name="Chen G.Z."/>
            <person name="Huang M.Z."/>
            <person name="Huang L."/>
            <person name="Peng D.H."/>
            <person name="Luo Y.B."/>
            <person name="Zou S.Q."/>
            <person name="Chen S.P."/>
            <person name="Lan S."/>
            <person name="Tsai W.C."/>
            <person name="Van de Peer Y."/>
            <person name="Liu Z.J."/>
        </authorList>
    </citation>
    <scope>NUCLEOTIDE SEQUENCE [LARGE SCALE GENOMIC DNA]</scope>
    <source>
        <strain evidence="1">Lor287</strain>
    </source>
</reference>
<dbReference type="Gene3D" id="1.20.1310.10">
    <property type="entry name" value="Cullin Repeats"/>
    <property type="match status" value="1"/>
</dbReference>
<dbReference type="SUPFAM" id="SSF74788">
    <property type="entry name" value="Cullin repeat-like"/>
    <property type="match status" value="1"/>
</dbReference>